<dbReference type="InterPro" id="IPR036390">
    <property type="entry name" value="WH_DNA-bd_sf"/>
</dbReference>
<dbReference type="KEGG" id="mmob:F6R98_05785"/>
<sequence length="148" mass="17038">MKTKKHNALRSGCPVNVVLETLGDAWSFLIVRDLLFRERKTFNEFLHAEEKIATNILSNRLQRLEAAGIVSKQRDSDDTRRYIYRLTEKGIDLAPLLVEMVVWATKHEKTAMPPALVQQITGNREAYIADIRRRRQCELPASCCPDSR</sequence>
<reference evidence="5 6" key="1">
    <citation type="submission" date="2019-09" db="EMBL/GenBank/DDBJ databases">
        <title>Ecophysiology of the spiral-shaped methanotroph Methylospira mobilis as revealed by the complete genome sequence.</title>
        <authorList>
            <person name="Oshkin I.Y."/>
            <person name="Dedysh S.N."/>
            <person name="Miroshnikov K."/>
            <person name="Danilova O.V."/>
            <person name="Hakobyan A."/>
            <person name="Liesack W."/>
        </authorList>
    </citation>
    <scope>NUCLEOTIDE SEQUENCE [LARGE SCALE GENOMIC DNA]</scope>
    <source>
        <strain evidence="5 6">Shm1</strain>
    </source>
</reference>
<dbReference type="PANTHER" id="PTHR33204">
    <property type="entry name" value="TRANSCRIPTIONAL REGULATOR, MARR FAMILY"/>
    <property type="match status" value="1"/>
</dbReference>
<gene>
    <name evidence="5" type="ORF">F6R98_05785</name>
</gene>
<dbReference type="PANTHER" id="PTHR33204:SF37">
    <property type="entry name" value="HTH-TYPE TRANSCRIPTIONAL REGULATOR YODB"/>
    <property type="match status" value="1"/>
</dbReference>
<dbReference type="InterPro" id="IPR002577">
    <property type="entry name" value="HTH_HxlR"/>
</dbReference>
<dbReference type="AlphaFoldDB" id="A0A5Q0BEF4"/>
<name>A0A5Q0BEF4_9GAMM</name>
<dbReference type="PROSITE" id="PS51118">
    <property type="entry name" value="HTH_HXLR"/>
    <property type="match status" value="1"/>
</dbReference>
<evidence type="ECO:0000313" key="6">
    <source>
        <dbReference type="Proteomes" id="UP000325755"/>
    </source>
</evidence>
<dbReference type="InParanoid" id="A0A5Q0BEF4"/>
<dbReference type="InterPro" id="IPR036388">
    <property type="entry name" value="WH-like_DNA-bd_sf"/>
</dbReference>
<dbReference type="Proteomes" id="UP000325755">
    <property type="component" value="Chromosome"/>
</dbReference>
<proteinExistence type="predicted"/>
<dbReference type="SUPFAM" id="SSF46785">
    <property type="entry name" value="Winged helix' DNA-binding domain"/>
    <property type="match status" value="1"/>
</dbReference>
<keyword evidence="1" id="KW-0805">Transcription regulation</keyword>
<keyword evidence="2" id="KW-0238">DNA-binding</keyword>
<dbReference type="Gene3D" id="1.10.10.10">
    <property type="entry name" value="Winged helix-like DNA-binding domain superfamily/Winged helix DNA-binding domain"/>
    <property type="match status" value="1"/>
</dbReference>
<dbReference type="Pfam" id="PF01638">
    <property type="entry name" value="HxlR"/>
    <property type="match status" value="1"/>
</dbReference>
<dbReference type="RefSeq" id="WP_153248182.1">
    <property type="nucleotide sequence ID" value="NZ_CP044205.1"/>
</dbReference>
<keyword evidence="6" id="KW-1185">Reference proteome</keyword>
<keyword evidence="3" id="KW-0804">Transcription</keyword>
<evidence type="ECO:0000313" key="5">
    <source>
        <dbReference type="EMBL" id="QFY42200.1"/>
    </source>
</evidence>
<evidence type="ECO:0000256" key="2">
    <source>
        <dbReference type="ARBA" id="ARBA00023125"/>
    </source>
</evidence>
<feature type="domain" description="HTH hxlR-type" evidence="4">
    <location>
        <begin position="13"/>
        <end position="112"/>
    </location>
</feature>
<evidence type="ECO:0000256" key="3">
    <source>
        <dbReference type="ARBA" id="ARBA00023163"/>
    </source>
</evidence>
<evidence type="ECO:0000256" key="1">
    <source>
        <dbReference type="ARBA" id="ARBA00023015"/>
    </source>
</evidence>
<dbReference type="EMBL" id="CP044205">
    <property type="protein sequence ID" value="QFY42200.1"/>
    <property type="molecule type" value="Genomic_DNA"/>
</dbReference>
<accession>A0A5Q0BEF4</accession>
<dbReference type="GO" id="GO:0003677">
    <property type="term" value="F:DNA binding"/>
    <property type="evidence" value="ECO:0007669"/>
    <property type="project" value="UniProtKB-KW"/>
</dbReference>
<evidence type="ECO:0000259" key="4">
    <source>
        <dbReference type="PROSITE" id="PS51118"/>
    </source>
</evidence>
<organism evidence="5 6">
    <name type="scientific">Candidatus Methylospira mobilis</name>
    <dbReference type="NCBI Taxonomy" id="1808979"/>
    <lineage>
        <taxon>Bacteria</taxon>
        <taxon>Pseudomonadati</taxon>
        <taxon>Pseudomonadota</taxon>
        <taxon>Gammaproteobacteria</taxon>
        <taxon>Methylococcales</taxon>
        <taxon>Methylococcaceae</taxon>
        <taxon>Candidatus Methylospira</taxon>
    </lineage>
</organism>
<dbReference type="OrthoDB" id="9807069at2"/>
<protein>
    <submittedName>
        <fullName evidence="5">Helix-turn-helix transcriptional regulator</fullName>
    </submittedName>
</protein>